<organism evidence="7 8">
    <name type="scientific">Chitinophaga agrisoli</name>
    <dbReference type="NCBI Taxonomy" id="2607653"/>
    <lineage>
        <taxon>Bacteria</taxon>
        <taxon>Pseudomonadati</taxon>
        <taxon>Bacteroidota</taxon>
        <taxon>Chitinophagia</taxon>
        <taxon>Chitinophagales</taxon>
        <taxon>Chitinophagaceae</taxon>
        <taxon>Chitinophaga</taxon>
    </lineage>
</organism>
<dbReference type="InterPro" id="IPR033453">
    <property type="entry name" value="Glyco_hydro_30_TIM-barrel"/>
</dbReference>
<feature type="domain" description="Glycosyl hydrolase family 30 TIM-barrel" evidence="5">
    <location>
        <begin position="86"/>
        <end position="404"/>
    </location>
</feature>
<dbReference type="Pfam" id="PF02055">
    <property type="entry name" value="Glyco_hydro_30"/>
    <property type="match status" value="1"/>
</dbReference>
<dbReference type="Proteomes" id="UP000324611">
    <property type="component" value="Unassembled WGS sequence"/>
</dbReference>
<dbReference type="GO" id="GO:0006680">
    <property type="term" value="P:glucosylceramide catabolic process"/>
    <property type="evidence" value="ECO:0007669"/>
    <property type="project" value="TreeGrafter"/>
</dbReference>
<dbReference type="GO" id="GO:0016020">
    <property type="term" value="C:membrane"/>
    <property type="evidence" value="ECO:0007669"/>
    <property type="project" value="GOC"/>
</dbReference>
<dbReference type="PANTHER" id="PTHR11069:SF23">
    <property type="entry name" value="LYSOSOMAL ACID GLUCOSYLCERAMIDASE"/>
    <property type="match status" value="1"/>
</dbReference>
<proteinExistence type="inferred from homology"/>
<reference evidence="7 8" key="1">
    <citation type="submission" date="2019-09" db="EMBL/GenBank/DDBJ databases">
        <title>Chitinophaga ginsengihumi sp. nov., isolated from soil of ginseng rhizosphere.</title>
        <authorList>
            <person name="Lee J."/>
        </authorList>
    </citation>
    <scope>NUCLEOTIDE SEQUENCE [LARGE SCALE GENOMIC DNA]</scope>
    <source>
        <strain evidence="7 8">BN140078</strain>
    </source>
</reference>
<reference evidence="7 8" key="2">
    <citation type="submission" date="2019-09" db="EMBL/GenBank/DDBJ databases">
        <authorList>
            <person name="Jin C."/>
        </authorList>
    </citation>
    <scope>NUCLEOTIDE SEQUENCE [LARGE SCALE GENOMIC DNA]</scope>
    <source>
        <strain evidence="7 8">BN140078</strain>
    </source>
</reference>
<dbReference type="GO" id="GO:0004348">
    <property type="term" value="F:glucosylceramidase activity"/>
    <property type="evidence" value="ECO:0007669"/>
    <property type="project" value="InterPro"/>
</dbReference>
<dbReference type="SUPFAM" id="SSF51445">
    <property type="entry name" value="(Trans)glycosidases"/>
    <property type="match status" value="1"/>
</dbReference>
<gene>
    <name evidence="7" type="ORF">F0L74_24575</name>
</gene>
<keyword evidence="3 4" id="KW-0378">Hydrolase</keyword>
<evidence type="ECO:0000259" key="5">
    <source>
        <dbReference type="Pfam" id="PF02055"/>
    </source>
</evidence>
<evidence type="ECO:0000259" key="6">
    <source>
        <dbReference type="Pfam" id="PF17189"/>
    </source>
</evidence>
<dbReference type="InterPro" id="IPR013780">
    <property type="entry name" value="Glyco_hydro_b"/>
</dbReference>
<dbReference type="AlphaFoldDB" id="A0A5B2VL77"/>
<evidence type="ECO:0000256" key="4">
    <source>
        <dbReference type="RuleBase" id="RU361188"/>
    </source>
</evidence>
<keyword evidence="4" id="KW-0326">Glycosidase</keyword>
<comment type="similarity">
    <text evidence="1 4">Belongs to the glycosyl hydrolase 30 family.</text>
</comment>
<dbReference type="EMBL" id="VUOC01000004">
    <property type="protein sequence ID" value="KAA2239380.1"/>
    <property type="molecule type" value="Genomic_DNA"/>
</dbReference>
<dbReference type="InterPro" id="IPR001139">
    <property type="entry name" value="Glyco_hydro_30"/>
</dbReference>
<sequence>MKKISLGLALSGILCLAFYSCKKNIYDETDGSNKTTARAAESVSVWMTTGDQSRLLQQQSNVVFGPDGGGGGTVITVNEGSTFQNIDGFGYTLTQGSAKLINNLPAGTQNSLLNELFNPATGIGLSVVRIGVGATDLSDYSYSYRDGASFSLAGPDLTYTIPILKKILAINPNIKVLATPWSAPRWMKTNGSFVGGTLKAENYESYGQYWLDYMNAMRAQGIEIWAITPQNEPENPYNEPSMTLTKENELGLINDFIGPKLRGAGFNCKIICFDHNCNNTEYPTFVANNSPYVDGSAFHLYSGNISAMTTVKNATNKNVYFTEQYTDKNGSFSGDFSWHVQNVVLGSLNNWSKAVLEWNLASDSNAGPHTPGGSSVSMGAIAIDGTNITRRVGYYIIAQVSKFVQPNAVRIASNSSGSIQTTAFQNSDGSKVLVAFNSGGQTTIKVKWGNQAFNYTIPGGAAVTFKWAGTNTGGGGDGGNGGNAPVGQNITLKGFNNMYVSSENGTQAMNCNRPVASGWETFTVVDAGGGKIALMSQGKYVSSENGTQAITCNRTAIGDWEKFDWIPTTDGKVFLRGNNGMYISSENGTQAMTCNRPTASGWEAFSVNQ</sequence>
<dbReference type="Gene3D" id="2.60.40.1180">
    <property type="entry name" value="Golgi alpha-mannosidase II"/>
    <property type="match status" value="1"/>
</dbReference>
<evidence type="ECO:0000256" key="3">
    <source>
        <dbReference type="ARBA" id="ARBA00022801"/>
    </source>
</evidence>
<feature type="domain" description="Glycosyl hydrolase family 30 beta sandwich" evidence="6">
    <location>
        <begin position="407"/>
        <end position="465"/>
    </location>
</feature>
<dbReference type="InterPro" id="IPR008999">
    <property type="entry name" value="Actin-crosslinking"/>
</dbReference>
<name>A0A5B2VL77_9BACT</name>
<dbReference type="CDD" id="cd23342">
    <property type="entry name" value="beta-trefoil_FSCN_ZgPorA-like"/>
    <property type="match status" value="1"/>
</dbReference>
<dbReference type="RefSeq" id="WP_149840559.1">
    <property type="nucleotide sequence ID" value="NZ_VUOC01000004.1"/>
</dbReference>
<dbReference type="Pfam" id="PF17189">
    <property type="entry name" value="Glyco_hydro_30C"/>
    <property type="match status" value="1"/>
</dbReference>
<comment type="caution">
    <text evidence="7">The sequence shown here is derived from an EMBL/GenBank/DDBJ whole genome shotgun (WGS) entry which is preliminary data.</text>
</comment>
<dbReference type="PANTHER" id="PTHR11069">
    <property type="entry name" value="GLUCOSYLCERAMIDASE"/>
    <property type="match status" value="1"/>
</dbReference>
<keyword evidence="2" id="KW-0732">Signal</keyword>
<accession>A0A5B2VL77</accession>
<evidence type="ECO:0000256" key="1">
    <source>
        <dbReference type="ARBA" id="ARBA00005382"/>
    </source>
</evidence>
<dbReference type="PROSITE" id="PS51257">
    <property type="entry name" value="PROKAR_LIPOPROTEIN"/>
    <property type="match status" value="1"/>
</dbReference>
<protein>
    <submittedName>
        <fullName evidence="7">Glucan endo-1,6-beta-glucosidase</fullName>
    </submittedName>
</protein>
<dbReference type="InterPro" id="IPR033452">
    <property type="entry name" value="GH30_C"/>
</dbReference>
<evidence type="ECO:0000256" key="2">
    <source>
        <dbReference type="ARBA" id="ARBA00022729"/>
    </source>
</evidence>
<dbReference type="Gene3D" id="3.20.20.80">
    <property type="entry name" value="Glycosidases"/>
    <property type="match status" value="1"/>
</dbReference>
<dbReference type="Gene3D" id="2.80.10.50">
    <property type="match status" value="1"/>
</dbReference>
<dbReference type="SUPFAM" id="SSF50405">
    <property type="entry name" value="Actin-crosslinking proteins"/>
    <property type="match status" value="1"/>
</dbReference>
<evidence type="ECO:0000313" key="7">
    <source>
        <dbReference type="EMBL" id="KAA2239380.1"/>
    </source>
</evidence>
<evidence type="ECO:0000313" key="8">
    <source>
        <dbReference type="Proteomes" id="UP000324611"/>
    </source>
</evidence>
<keyword evidence="8" id="KW-1185">Reference proteome</keyword>
<dbReference type="InterPro" id="IPR017853">
    <property type="entry name" value="GH"/>
</dbReference>